<dbReference type="AlphaFoldDB" id="A0A135S311"/>
<evidence type="ECO:0000313" key="2">
    <source>
        <dbReference type="Proteomes" id="UP000070328"/>
    </source>
</evidence>
<sequence length="250" mass="27468">MAISKLLAILKSNFRPPAGTSWTAGDDVSEFYRSWGFTTYRTAYGPATDVQWRILLDKIRAQVASEIDCYVEAGEEDVAAKLKSLFVLDARSDAALLADKSMDEVRMIYKQAAVASCSSGDHIDNHNNQSLPLMHDSPNQRAFLLADAEVLEGVDRDPYFWIKCVKADFAEGDLAEADSAPAAPWGRYRAVRPWSGWMKMTTRSVVDLCAEMPVRDLADIAPGARVADEMPVYNGELTGSSLTSKMSSGK</sequence>
<proteinExistence type="predicted"/>
<accession>A0A135S311</accession>
<dbReference type="OrthoDB" id="6499973at2759"/>
<name>A0A135S311_9PEZI</name>
<dbReference type="Proteomes" id="UP000070328">
    <property type="component" value="Unassembled WGS sequence"/>
</dbReference>
<dbReference type="EMBL" id="JFBX01000723">
    <property type="protein sequence ID" value="KXH30270.1"/>
    <property type="molecule type" value="Genomic_DNA"/>
</dbReference>
<gene>
    <name evidence="1" type="ORF">CSIM01_12625</name>
</gene>
<evidence type="ECO:0000313" key="1">
    <source>
        <dbReference type="EMBL" id="KXH30270.1"/>
    </source>
</evidence>
<comment type="caution">
    <text evidence="1">The sequence shown here is derived from an EMBL/GenBank/DDBJ whole genome shotgun (WGS) entry which is preliminary data.</text>
</comment>
<organism evidence="1 2">
    <name type="scientific">Colletotrichum simmondsii</name>
    <dbReference type="NCBI Taxonomy" id="703756"/>
    <lineage>
        <taxon>Eukaryota</taxon>
        <taxon>Fungi</taxon>
        <taxon>Dikarya</taxon>
        <taxon>Ascomycota</taxon>
        <taxon>Pezizomycotina</taxon>
        <taxon>Sordariomycetes</taxon>
        <taxon>Hypocreomycetidae</taxon>
        <taxon>Glomerellales</taxon>
        <taxon>Glomerellaceae</taxon>
        <taxon>Colletotrichum</taxon>
        <taxon>Colletotrichum acutatum species complex</taxon>
    </lineage>
</organism>
<protein>
    <submittedName>
        <fullName evidence="1">Uncharacterized protein</fullName>
    </submittedName>
</protein>
<reference evidence="1 2" key="1">
    <citation type="submission" date="2014-02" db="EMBL/GenBank/DDBJ databases">
        <title>The genome sequence of Colletotrichum simmondsii CBS122122.</title>
        <authorList>
            <person name="Baroncelli R."/>
            <person name="Thon M.R."/>
        </authorList>
    </citation>
    <scope>NUCLEOTIDE SEQUENCE [LARGE SCALE GENOMIC DNA]</scope>
    <source>
        <strain evidence="1 2">CBS122122</strain>
    </source>
</reference>
<keyword evidence="2" id="KW-1185">Reference proteome</keyword>